<evidence type="ECO:0000256" key="6">
    <source>
        <dbReference type="ARBA" id="ARBA00023136"/>
    </source>
</evidence>
<feature type="transmembrane region" description="Helical" evidence="7">
    <location>
        <begin position="7"/>
        <end position="30"/>
    </location>
</feature>
<dbReference type="Pfam" id="PF00528">
    <property type="entry name" value="BPD_transp_1"/>
    <property type="match status" value="1"/>
</dbReference>
<name>A0A094QAJ9_9ZZZZ</name>
<evidence type="ECO:0000313" key="9">
    <source>
        <dbReference type="EMBL" id="KGA19144.1"/>
    </source>
</evidence>
<sequence length="292" mass="32542">MKPTARWIPYLLVAPAFAIFSIAILGPIIATFGLSLTDWDGFSTPSFVGLKNFNKAFADQIYMSAYWHAAVYILATLFLEVVIGLLLAGLVSAKRNTTFYRVAFFTPVMLPLVVISVLWSFLLNPDMGILNRILGNLGLESWQRIWLGDQSTALLSISVISGWIFAGFYMAIFYAGFQRIPSTIIESARLDGASEWQLLRKIKIPMIKNLTEVAVLLCFTGGIQIFDLVYVLTNGGPYDTTQFPTTYLVRVVFRDQQMGYGSALAVILTLVVVTVALIYNKLRTKDDSVVEY</sequence>
<evidence type="ECO:0000256" key="1">
    <source>
        <dbReference type="ARBA" id="ARBA00004651"/>
    </source>
</evidence>
<proteinExistence type="predicted"/>
<feature type="transmembrane region" description="Helical" evidence="7">
    <location>
        <begin position="153"/>
        <end position="177"/>
    </location>
</feature>
<evidence type="ECO:0000256" key="5">
    <source>
        <dbReference type="ARBA" id="ARBA00022989"/>
    </source>
</evidence>
<dbReference type="EMBL" id="JNSL01000034">
    <property type="protein sequence ID" value="KGA19144.1"/>
    <property type="molecule type" value="Genomic_DNA"/>
</dbReference>
<keyword evidence="3" id="KW-1003">Cell membrane</keyword>
<dbReference type="PANTHER" id="PTHR30193:SF37">
    <property type="entry name" value="INNER MEMBRANE ABC TRANSPORTER PERMEASE PROTEIN YCJO"/>
    <property type="match status" value="1"/>
</dbReference>
<evidence type="ECO:0000256" key="4">
    <source>
        <dbReference type="ARBA" id="ARBA00022692"/>
    </source>
</evidence>
<evidence type="ECO:0000256" key="7">
    <source>
        <dbReference type="SAM" id="Phobius"/>
    </source>
</evidence>
<dbReference type="PROSITE" id="PS50928">
    <property type="entry name" value="ABC_TM1"/>
    <property type="match status" value="1"/>
</dbReference>
<feature type="transmembrane region" description="Helical" evidence="7">
    <location>
        <begin position="258"/>
        <end position="279"/>
    </location>
</feature>
<dbReference type="Gene3D" id="1.10.3720.10">
    <property type="entry name" value="MetI-like"/>
    <property type="match status" value="1"/>
</dbReference>
<feature type="transmembrane region" description="Helical" evidence="7">
    <location>
        <begin position="102"/>
        <end position="122"/>
    </location>
</feature>
<dbReference type="PANTHER" id="PTHR30193">
    <property type="entry name" value="ABC TRANSPORTER PERMEASE PROTEIN"/>
    <property type="match status" value="1"/>
</dbReference>
<dbReference type="InterPro" id="IPR000515">
    <property type="entry name" value="MetI-like"/>
</dbReference>
<dbReference type="GO" id="GO:0005886">
    <property type="term" value="C:plasma membrane"/>
    <property type="evidence" value="ECO:0007669"/>
    <property type="project" value="UniProtKB-SubCell"/>
</dbReference>
<keyword evidence="2" id="KW-0813">Transport</keyword>
<keyword evidence="6 7" id="KW-0472">Membrane</keyword>
<feature type="transmembrane region" description="Helical" evidence="7">
    <location>
        <begin position="65"/>
        <end position="90"/>
    </location>
</feature>
<comment type="caution">
    <text evidence="9">The sequence shown here is derived from an EMBL/GenBank/DDBJ whole genome shotgun (WGS) entry which is preliminary data.</text>
</comment>
<evidence type="ECO:0000256" key="2">
    <source>
        <dbReference type="ARBA" id="ARBA00022448"/>
    </source>
</evidence>
<reference evidence="9" key="1">
    <citation type="submission" date="2014-06" db="EMBL/GenBank/DDBJ databases">
        <title>Key roles for freshwater Actinobacteria revealed by deep metagenomic sequencing.</title>
        <authorList>
            <person name="Ghai R."/>
            <person name="Mizuno C.M."/>
            <person name="Picazo A."/>
            <person name="Camacho A."/>
            <person name="Rodriguez-Valera F."/>
        </authorList>
    </citation>
    <scope>NUCLEOTIDE SEQUENCE</scope>
</reference>
<dbReference type="CDD" id="cd06261">
    <property type="entry name" value="TM_PBP2"/>
    <property type="match status" value="1"/>
</dbReference>
<dbReference type="InterPro" id="IPR035906">
    <property type="entry name" value="MetI-like_sf"/>
</dbReference>
<gene>
    <name evidence="9" type="ORF">GM51_7130</name>
</gene>
<dbReference type="AlphaFoldDB" id="A0A094QAJ9"/>
<feature type="transmembrane region" description="Helical" evidence="7">
    <location>
        <begin position="210"/>
        <end position="232"/>
    </location>
</feature>
<dbReference type="SUPFAM" id="SSF161098">
    <property type="entry name" value="MetI-like"/>
    <property type="match status" value="1"/>
</dbReference>
<protein>
    <submittedName>
        <fullName evidence="9">Sugar ABC transporter permease</fullName>
    </submittedName>
</protein>
<dbReference type="GO" id="GO:0055085">
    <property type="term" value="P:transmembrane transport"/>
    <property type="evidence" value="ECO:0007669"/>
    <property type="project" value="InterPro"/>
</dbReference>
<keyword evidence="4 7" id="KW-0812">Transmembrane</keyword>
<feature type="domain" description="ABC transmembrane type-1" evidence="8">
    <location>
        <begin position="66"/>
        <end position="279"/>
    </location>
</feature>
<evidence type="ECO:0000259" key="8">
    <source>
        <dbReference type="PROSITE" id="PS50928"/>
    </source>
</evidence>
<dbReference type="InterPro" id="IPR051393">
    <property type="entry name" value="ABC_transporter_permease"/>
</dbReference>
<comment type="subcellular location">
    <subcellularLocation>
        <location evidence="1">Cell membrane</location>
        <topology evidence="1">Multi-pass membrane protein</topology>
    </subcellularLocation>
</comment>
<organism evidence="9">
    <name type="scientific">freshwater metagenome</name>
    <dbReference type="NCBI Taxonomy" id="449393"/>
    <lineage>
        <taxon>unclassified sequences</taxon>
        <taxon>metagenomes</taxon>
        <taxon>ecological metagenomes</taxon>
    </lineage>
</organism>
<keyword evidence="5 7" id="KW-1133">Transmembrane helix</keyword>
<accession>A0A094QAJ9</accession>
<evidence type="ECO:0000256" key="3">
    <source>
        <dbReference type="ARBA" id="ARBA00022475"/>
    </source>
</evidence>